<keyword evidence="7 10" id="KW-0067">ATP-binding</keyword>
<dbReference type="PROSITE" id="PS00107">
    <property type="entry name" value="PROTEIN_KINASE_ATP"/>
    <property type="match status" value="1"/>
</dbReference>
<evidence type="ECO:0000256" key="2">
    <source>
        <dbReference type="ARBA" id="ARBA00012513"/>
    </source>
</evidence>
<feature type="region of interest" description="Disordered" evidence="11">
    <location>
        <begin position="273"/>
        <end position="676"/>
    </location>
</feature>
<keyword evidence="5 10" id="KW-0547">Nucleotide-binding</keyword>
<dbReference type="SMART" id="SM00220">
    <property type="entry name" value="S_TKc"/>
    <property type="match status" value="1"/>
</dbReference>
<evidence type="ECO:0000256" key="11">
    <source>
        <dbReference type="SAM" id="MobiDB-lite"/>
    </source>
</evidence>
<keyword evidence="6" id="KW-0418">Kinase</keyword>
<feature type="compositionally biased region" description="Low complexity" evidence="11">
    <location>
        <begin position="299"/>
        <end position="309"/>
    </location>
</feature>
<keyword evidence="14" id="KW-1185">Reference proteome</keyword>
<dbReference type="GO" id="GO:0005524">
    <property type="term" value="F:ATP binding"/>
    <property type="evidence" value="ECO:0007669"/>
    <property type="project" value="UniProtKB-UniRule"/>
</dbReference>
<evidence type="ECO:0000256" key="5">
    <source>
        <dbReference type="ARBA" id="ARBA00022741"/>
    </source>
</evidence>
<dbReference type="InterPro" id="IPR011009">
    <property type="entry name" value="Kinase-like_dom_sf"/>
</dbReference>
<dbReference type="InterPro" id="IPR000719">
    <property type="entry name" value="Prot_kinase_dom"/>
</dbReference>
<feature type="compositionally biased region" description="Basic and acidic residues" evidence="11">
    <location>
        <begin position="357"/>
        <end position="386"/>
    </location>
</feature>
<comment type="catalytic activity">
    <reaction evidence="9">
        <text>L-seryl-[protein] + ATP = O-phospho-L-seryl-[protein] + ADP + H(+)</text>
        <dbReference type="Rhea" id="RHEA:17989"/>
        <dbReference type="Rhea" id="RHEA-COMP:9863"/>
        <dbReference type="Rhea" id="RHEA-COMP:11604"/>
        <dbReference type="ChEBI" id="CHEBI:15378"/>
        <dbReference type="ChEBI" id="CHEBI:29999"/>
        <dbReference type="ChEBI" id="CHEBI:30616"/>
        <dbReference type="ChEBI" id="CHEBI:83421"/>
        <dbReference type="ChEBI" id="CHEBI:456216"/>
        <dbReference type="EC" id="2.7.11.1"/>
    </reaction>
</comment>
<dbReference type="PANTHER" id="PTHR44899">
    <property type="entry name" value="CAMK FAMILY PROTEIN KINASE"/>
    <property type="match status" value="1"/>
</dbReference>
<proteinExistence type="inferred from homology"/>
<keyword evidence="4" id="KW-0808">Transferase</keyword>
<dbReference type="InterPro" id="IPR017441">
    <property type="entry name" value="Protein_kinase_ATP_BS"/>
</dbReference>
<dbReference type="EC" id="2.7.11.1" evidence="2"/>
<comment type="catalytic activity">
    <reaction evidence="8">
        <text>L-threonyl-[protein] + ATP = O-phospho-L-threonyl-[protein] + ADP + H(+)</text>
        <dbReference type="Rhea" id="RHEA:46608"/>
        <dbReference type="Rhea" id="RHEA-COMP:11060"/>
        <dbReference type="Rhea" id="RHEA-COMP:11605"/>
        <dbReference type="ChEBI" id="CHEBI:15378"/>
        <dbReference type="ChEBI" id="CHEBI:30013"/>
        <dbReference type="ChEBI" id="CHEBI:30616"/>
        <dbReference type="ChEBI" id="CHEBI:61977"/>
        <dbReference type="ChEBI" id="CHEBI:456216"/>
        <dbReference type="EC" id="2.7.11.1"/>
    </reaction>
</comment>
<dbReference type="RefSeq" id="XP_066920931.1">
    <property type="nucleotide sequence ID" value="XM_067064830.1"/>
</dbReference>
<dbReference type="FunFam" id="1.10.510.10:FF:000219">
    <property type="entry name" value="Putative serine/threonine-protein kinase Nek4"/>
    <property type="match status" value="1"/>
</dbReference>
<dbReference type="AlphaFoldDB" id="A0A7M6DR26"/>
<dbReference type="PROSITE" id="PS50011">
    <property type="entry name" value="PROTEIN_KINASE_DOM"/>
    <property type="match status" value="1"/>
</dbReference>
<evidence type="ECO:0000256" key="4">
    <source>
        <dbReference type="ARBA" id="ARBA00022679"/>
    </source>
</evidence>
<feature type="compositionally biased region" description="Acidic residues" evidence="11">
    <location>
        <begin position="714"/>
        <end position="724"/>
    </location>
</feature>
<name>A0A7M6DR26_9CNID</name>
<dbReference type="Gene3D" id="3.30.200.20">
    <property type="entry name" value="Phosphorylase Kinase, domain 1"/>
    <property type="match status" value="1"/>
</dbReference>
<dbReference type="FunFam" id="3.30.200.20:FF:000097">
    <property type="entry name" value="Probable serine/threonine-protein kinase nek1"/>
    <property type="match status" value="1"/>
</dbReference>
<dbReference type="Proteomes" id="UP000594262">
    <property type="component" value="Unplaced"/>
</dbReference>
<dbReference type="EnsemblMetazoa" id="CLYHEMT023428.1">
    <property type="protein sequence ID" value="CLYHEMP023428.1"/>
    <property type="gene ID" value="CLYHEMG023428"/>
</dbReference>
<dbReference type="GeneID" id="136808293"/>
<dbReference type="InterPro" id="IPR008271">
    <property type="entry name" value="Ser/Thr_kinase_AS"/>
</dbReference>
<evidence type="ECO:0000256" key="1">
    <source>
        <dbReference type="ARBA" id="ARBA00010886"/>
    </source>
</evidence>
<comment type="similarity">
    <text evidence="1">Belongs to the protein kinase superfamily. NEK Ser/Thr protein kinase family. NIMA subfamily.</text>
</comment>
<organism evidence="13 14">
    <name type="scientific">Clytia hemisphaerica</name>
    <dbReference type="NCBI Taxonomy" id="252671"/>
    <lineage>
        <taxon>Eukaryota</taxon>
        <taxon>Metazoa</taxon>
        <taxon>Cnidaria</taxon>
        <taxon>Hydrozoa</taxon>
        <taxon>Hydroidolina</taxon>
        <taxon>Leptothecata</taxon>
        <taxon>Obeliida</taxon>
        <taxon>Clytiidae</taxon>
        <taxon>Clytia</taxon>
    </lineage>
</organism>
<dbReference type="InterPro" id="IPR051131">
    <property type="entry name" value="NEK_Ser/Thr_kinase_NIMA"/>
</dbReference>
<evidence type="ECO:0000313" key="14">
    <source>
        <dbReference type="Proteomes" id="UP000594262"/>
    </source>
</evidence>
<feature type="compositionally biased region" description="Basic and acidic residues" evidence="11">
    <location>
        <begin position="638"/>
        <end position="647"/>
    </location>
</feature>
<dbReference type="PANTHER" id="PTHR44899:SF7">
    <property type="entry name" value="NIMA-RELATED KINASE"/>
    <property type="match status" value="1"/>
</dbReference>
<evidence type="ECO:0000256" key="7">
    <source>
        <dbReference type="ARBA" id="ARBA00022840"/>
    </source>
</evidence>
<keyword evidence="3" id="KW-0723">Serine/threonine-protein kinase</keyword>
<feature type="compositionally biased region" description="Acidic residues" evidence="11">
    <location>
        <begin position="659"/>
        <end position="668"/>
    </location>
</feature>
<dbReference type="GO" id="GO:0004674">
    <property type="term" value="F:protein serine/threonine kinase activity"/>
    <property type="evidence" value="ECO:0007669"/>
    <property type="project" value="UniProtKB-KW"/>
</dbReference>
<feature type="compositionally biased region" description="Basic and acidic residues" evidence="11">
    <location>
        <begin position="338"/>
        <end position="347"/>
    </location>
</feature>
<feature type="compositionally biased region" description="Basic and acidic residues" evidence="11">
    <location>
        <begin position="394"/>
        <end position="410"/>
    </location>
</feature>
<evidence type="ECO:0000256" key="8">
    <source>
        <dbReference type="ARBA" id="ARBA00047899"/>
    </source>
</evidence>
<evidence type="ECO:0000256" key="3">
    <source>
        <dbReference type="ARBA" id="ARBA00022527"/>
    </source>
</evidence>
<evidence type="ECO:0000256" key="6">
    <source>
        <dbReference type="ARBA" id="ARBA00022777"/>
    </source>
</evidence>
<feature type="compositionally biased region" description="Basic and acidic residues" evidence="11">
    <location>
        <begin position="548"/>
        <end position="570"/>
    </location>
</feature>
<evidence type="ECO:0000256" key="9">
    <source>
        <dbReference type="ARBA" id="ARBA00048679"/>
    </source>
</evidence>
<evidence type="ECO:0000259" key="12">
    <source>
        <dbReference type="PROSITE" id="PS50011"/>
    </source>
</evidence>
<dbReference type="Pfam" id="PF00069">
    <property type="entry name" value="Pkinase"/>
    <property type="match status" value="1"/>
</dbReference>
<feature type="compositionally biased region" description="Basic and acidic residues" evidence="11">
    <location>
        <begin position="424"/>
        <end position="446"/>
    </location>
</feature>
<protein>
    <recommendedName>
        <fullName evidence="2">non-specific serine/threonine protein kinase</fullName>
        <ecNumber evidence="2">2.7.11.1</ecNumber>
    </recommendedName>
</protein>
<evidence type="ECO:0000313" key="13">
    <source>
        <dbReference type="EnsemblMetazoa" id="CLYHEMP023428.1"/>
    </source>
</evidence>
<dbReference type="SUPFAM" id="SSF56112">
    <property type="entry name" value="Protein kinase-like (PK-like)"/>
    <property type="match status" value="1"/>
</dbReference>
<feature type="compositionally biased region" description="Basic and acidic residues" evidence="11">
    <location>
        <begin position="491"/>
        <end position="507"/>
    </location>
</feature>
<feature type="domain" description="Protein kinase" evidence="12">
    <location>
        <begin position="6"/>
        <end position="263"/>
    </location>
</feature>
<dbReference type="Gene3D" id="1.10.510.10">
    <property type="entry name" value="Transferase(Phosphotransferase) domain 1"/>
    <property type="match status" value="1"/>
</dbReference>
<dbReference type="PROSITE" id="PS00108">
    <property type="entry name" value="PROTEIN_KINASE_ST"/>
    <property type="match status" value="1"/>
</dbReference>
<evidence type="ECO:0000256" key="10">
    <source>
        <dbReference type="PROSITE-ProRule" id="PRU10141"/>
    </source>
</evidence>
<sequence length="796" mass="91062">MPIENYVIGDVIGKGSYGEVTLASNKKDKKKYVIKKIDLHNANAKERTFAQQEVEILSKLRHPNIVSYKESFQTNDGHLAIIMGYCEGGDLYTKLKKQAKQGEFLTETQIVEWFVQIAMALQYMHDRNILHRDLKTQNIFLTKSKIIKLGDLGIARVLDSNADMATTMIGTPYYMSPELFSNKPYNHKSDVWALGCCVYEMATLKHAFNAKDMNSLVYKILKGKTPTMPKHYSEELLEIIRSMLKYEPSSRPSASRILRHAFIKKHIALFLEGTKNRHKKKSRDEKPKTSVTPTKQRTSTDTKQQSPSSKSKKSADRVEQPSEEGLATASKVDIILIDDPKNNENVEKVQNSSHGNHNKDSPYNKREPNNNNNEKDSIKDDIPSRENRHRHKRVGESVRKIDTPEKDIHTDVVVPNKEKHRIKKTESSPRKNETSELDHHNRDVKNPSHVRKILHERIQAKARLKEKRDLEAKQRKSLEHQSERVSSASSQEDRSERNGSGDGVRKTSKDRKRSQEKKQDNSRRPLPVLRTEAGIQEETRSGLPRPRFKNDDTRESRVQEKDQKLNEENPKMSAGVPNMAARRKRRQRLQESQPQFSPPTTSSVVTRKIESRPALSCPSFPRKSREEIIRSHLQRNSIQHEEFDVVDGHQPQSPPSDEKEVDEDESSGSDEVIVSSHGKGSDVMNLIDTLQATLKMDAGGVGGGGLDNRKSPEESVEMQDEDELSPTVSGRLKDRITRLRRECIEGIGIEVLKKAYQIIDSHQEEKAEPLMRDLLGEKFDDFSGRIWQLKFCEEFK</sequence>
<dbReference type="OrthoDB" id="248923at2759"/>
<feature type="compositionally biased region" description="Basic and acidic residues" evidence="11">
    <location>
        <begin position="466"/>
        <end position="483"/>
    </location>
</feature>
<feature type="binding site" evidence="10">
    <location>
        <position position="36"/>
    </location>
    <ligand>
        <name>ATP</name>
        <dbReference type="ChEBI" id="CHEBI:30616"/>
    </ligand>
</feature>
<accession>A0A7M6DR26</accession>
<feature type="region of interest" description="Disordered" evidence="11">
    <location>
        <begin position="698"/>
        <end position="728"/>
    </location>
</feature>
<reference evidence="13" key="1">
    <citation type="submission" date="2021-01" db="UniProtKB">
        <authorList>
            <consortium name="EnsemblMetazoa"/>
        </authorList>
    </citation>
    <scope>IDENTIFICATION</scope>
</reference>